<reference evidence="1" key="1">
    <citation type="journal article" date="2021" name="Proc. Natl. Acad. Sci. U.S.A.">
        <title>A Catalog of Tens of Thousands of Viruses from Human Metagenomes Reveals Hidden Associations with Chronic Diseases.</title>
        <authorList>
            <person name="Tisza M.J."/>
            <person name="Buck C.B."/>
        </authorList>
    </citation>
    <scope>NUCLEOTIDE SEQUENCE</scope>
    <source>
        <strain evidence="1">CtB3C22</strain>
    </source>
</reference>
<dbReference type="EMBL" id="BK015746">
    <property type="protein sequence ID" value="DAE23080.1"/>
    <property type="molecule type" value="Genomic_DNA"/>
</dbReference>
<dbReference type="GO" id="GO:0019028">
    <property type="term" value="C:viral capsid"/>
    <property type="evidence" value="ECO:0007669"/>
    <property type="project" value="UniProtKB-KW"/>
</dbReference>
<organism evidence="1">
    <name type="scientific">Myoviridae sp. ctB3C22</name>
    <dbReference type="NCBI Taxonomy" id="2826629"/>
    <lineage>
        <taxon>Viruses</taxon>
        <taxon>Duplodnaviria</taxon>
        <taxon>Heunggongvirae</taxon>
        <taxon>Uroviricota</taxon>
        <taxon>Caudoviricetes</taxon>
    </lineage>
</organism>
<sequence length="389" mass="42932">MASMNAPLFDIDIPGMQAAVNKFKPGSGFVWAQLFPLKYTRKFDIKGIEGDDGIPVAADRVAFNVKAPKKTRKTVGRWSGKLSKYSVSREKDEVEINDYLDSQTLANAATENQQEKQELVKIVYDDPNFCRQAMDAKVELDAMRIACSGVQTFPANIEGDMATEDVINFNVPASNFVGVSISDKKDKAGHVTTAASTWDKADTADGIADIIAAQKMIASKGLPKPRFAFMEKAKFQELCAQQATARRLFPQVKDLSVISSEMVNLSSVNAYMQKAENGFPTIIILDTYVTVEHEDGGKETVKPWNVNVVTLAPSTQLGWTYYKNVPTVQNTEALQVYGSFYKLTRYSEVNPMLEVTMAEAYVQPALINRQSLVFLNTANKTWAEGEAAA</sequence>
<name>A0A8S5QVJ4_9CAUD</name>
<protein>
    <submittedName>
        <fullName evidence="1">Capsid protein</fullName>
    </submittedName>
</protein>
<accession>A0A8S5QVJ4</accession>
<evidence type="ECO:0000313" key="1">
    <source>
        <dbReference type="EMBL" id="DAE23080.1"/>
    </source>
</evidence>
<proteinExistence type="predicted"/>